<feature type="transmembrane region" description="Helical" evidence="1">
    <location>
        <begin position="82"/>
        <end position="100"/>
    </location>
</feature>
<feature type="transmembrane region" description="Helical" evidence="1">
    <location>
        <begin position="112"/>
        <end position="137"/>
    </location>
</feature>
<accession>A0A401Z999</accession>
<evidence type="ECO:0000313" key="2">
    <source>
        <dbReference type="EMBL" id="GCE03409.1"/>
    </source>
</evidence>
<keyword evidence="1" id="KW-1133">Transmembrane helix</keyword>
<sequence>MNVQEVAQGKRWLTQAPVPYLFSWTITIVMFMVEGLFPLALVWQGSRVKQRGRHIQIVTLILAYTGMIVFALGDFLVVHQPLLGLVALVICALGSLVAFVRPRSQPSMPQWMVLVATWVMAGGNLLNGLIYYSITLLAPIGVVRPPLIPALPLGEVIWQGVVTGSIFCSGGVLLLLTAVLISCQYQRNASDTDCGISHKR</sequence>
<feature type="transmembrane region" description="Helical" evidence="1">
    <location>
        <begin position="157"/>
        <end position="181"/>
    </location>
</feature>
<evidence type="ECO:0000313" key="3">
    <source>
        <dbReference type="Proteomes" id="UP000287224"/>
    </source>
</evidence>
<keyword evidence="1" id="KW-0472">Membrane</keyword>
<keyword evidence="1" id="KW-0812">Transmembrane</keyword>
<gene>
    <name evidence="2" type="ORF">KDAU_07380</name>
</gene>
<reference evidence="3" key="1">
    <citation type="submission" date="2018-12" db="EMBL/GenBank/DDBJ databases">
        <title>Tengunoibacter tsumagoiensis gen. nov., sp. nov., Dictyobacter kobayashii sp. nov., D. alpinus sp. nov., and D. joshuensis sp. nov. and description of Dictyobacteraceae fam. nov. within the order Ktedonobacterales isolated from Tengu-no-mugimeshi.</title>
        <authorList>
            <person name="Wang C.M."/>
            <person name="Zheng Y."/>
            <person name="Sakai Y."/>
            <person name="Toyoda A."/>
            <person name="Minakuchi Y."/>
            <person name="Abe K."/>
            <person name="Yokota A."/>
            <person name="Yabe S."/>
        </authorList>
    </citation>
    <scope>NUCLEOTIDE SEQUENCE [LARGE SCALE GENOMIC DNA]</scope>
    <source>
        <strain evidence="3">S-27</strain>
    </source>
</reference>
<proteinExistence type="predicted"/>
<organism evidence="2 3">
    <name type="scientific">Dictyobacter aurantiacus</name>
    <dbReference type="NCBI Taxonomy" id="1936993"/>
    <lineage>
        <taxon>Bacteria</taxon>
        <taxon>Bacillati</taxon>
        <taxon>Chloroflexota</taxon>
        <taxon>Ktedonobacteria</taxon>
        <taxon>Ktedonobacterales</taxon>
        <taxon>Dictyobacteraceae</taxon>
        <taxon>Dictyobacter</taxon>
    </lineage>
</organism>
<name>A0A401Z999_9CHLR</name>
<feature type="transmembrane region" description="Helical" evidence="1">
    <location>
        <begin position="55"/>
        <end position="76"/>
    </location>
</feature>
<feature type="transmembrane region" description="Helical" evidence="1">
    <location>
        <begin position="20"/>
        <end position="43"/>
    </location>
</feature>
<dbReference type="Proteomes" id="UP000287224">
    <property type="component" value="Unassembled WGS sequence"/>
</dbReference>
<comment type="caution">
    <text evidence="2">The sequence shown here is derived from an EMBL/GenBank/DDBJ whole genome shotgun (WGS) entry which is preliminary data.</text>
</comment>
<protein>
    <submittedName>
        <fullName evidence="2">Uncharacterized protein</fullName>
    </submittedName>
</protein>
<dbReference type="EMBL" id="BIFQ01000001">
    <property type="protein sequence ID" value="GCE03409.1"/>
    <property type="molecule type" value="Genomic_DNA"/>
</dbReference>
<dbReference type="AlphaFoldDB" id="A0A401Z999"/>
<evidence type="ECO:0000256" key="1">
    <source>
        <dbReference type="SAM" id="Phobius"/>
    </source>
</evidence>
<keyword evidence="3" id="KW-1185">Reference proteome</keyword>